<dbReference type="GO" id="GO:0020037">
    <property type="term" value="F:heme binding"/>
    <property type="evidence" value="ECO:0007669"/>
    <property type="project" value="InterPro"/>
</dbReference>
<evidence type="ECO:0000256" key="3">
    <source>
        <dbReference type="ARBA" id="ARBA00022621"/>
    </source>
</evidence>
<feature type="non-terminal residue" evidence="8">
    <location>
        <position position="1"/>
    </location>
</feature>
<dbReference type="Proteomes" id="UP000708208">
    <property type="component" value="Unassembled WGS sequence"/>
</dbReference>
<dbReference type="EMBL" id="CAJVCH010004872">
    <property type="protein sequence ID" value="CAG7655217.1"/>
    <property type="molecule type" value="Genomic_DNA"/>
</dbReference>
<reference evidence="8" key="1">
    <citation type="submission" date="2021-06" db="EMBL/GenBank/DDBJ databases">
        <authorList>
            <person name="Hodson N. C."/>
            <person name="Mongue J. A."/>
            <person name="Jaron S. K."/>
        </authorList>
    </citation>
    <scope>NUCLEOTIDE SEQUENCE</scope>
</reference>
<dbReference type="InterPro" id="IPR044399">
    <property type="entry name" value="Mb-like_M"/>
</dbReference>
<dbReference type="Pfam" id="PF00042">
    <property type="entry name" value="Globin"/>
    <property type="match status" value="1"/>
</dbReference>
<evidence type="ECO:0000256" key="1">
    <source>
        <dbReference type="ARBA" id="ARBA00022448"/>
    </source>
</evidence>
<dbReference type="PANTHER" id="PTHR47217:SF1">
    <property type="entry name" value="GLOBIN-LIKE PROTEIN"/>
    <property type="match status" value="1"/>
</dbReference>
<dbReference type="PANTHER" id="PTHR47217">
    <property type="entry name" value="GLOBIN-LIKE PROTEIN"/>
    <property type="match status" value="1"/>
</dbReference>
<dbReference type="OrthoDB" id="436496at2759"/>
<name>A0A8J2J2R7_9HEXA</name>
<evidence type="ECO:0000313" key="9">
    <source>
        <dbReference type="Proteomes" id="UP000708208"/>
    </source>
</evidence>
<keyword evidence="9" id="KW-1185">Reference proteome</keyword>
<sequence>QETALSIINHFAIELPPQINSKELHDEISSVNKCETSEKLQRDTHMWKCGTILTPKGKILMDTVISSNIEDYSSSLKLKIIFDVNCIHLKEIPGLKMSDADLILTAEENKALLDTWGIIAKDLKGYGSKFFIHFFKQYPHYQLQFKSFAKVPLEELAENRRFKAHALTLMSALNGFIENLDDVEMLDELLLKTGENHAKRKLTGEDFVVTY</sequence>
<evidence type="ECO:0000256" key="6">
    <source>
        <dbReference type="RuleBase" id="RU000356"/>
    </source>
</evidence>
<accession>A0A8J2J2R7</accession>
<keyword evidence="2 6" id="KW-0349">Heme</keyword>
<dbReference type="GO" id="GO:0005344">
    <property type="term" value="F:oxygen carrier activity"/>
    <property type="evidence" value="ECO:0007669"/>
    <property type="project" value="UniProtKB-KW"/>
</dbReference>
<evidence type="ECO:0000259" key="7">
    <source>
        <dbReference type="PROSITE" id="PS01033"/>
    </source>
</evidence>
<dbReference type="CDD" id="cd01040">
    <property type="entry name" value="Mb-like"/>
    <property type="match status" value="1"/>
</dbReference>
<evidence type="ECO:0000313" key="8">
    <source>
        <dbReference type="EMBL" id="CAG7655217.1"/>
    </source>
</evidence>
<dbReference type="GO" id="GO:0046872">
    <property type="term" value="F:metal ion binding"/>
    <property type="evidence" value="ECO:0007669"/>
    <property type="project" value="UniProtKB-KW"/>
</dbReference>
<evidence type="ECO:0000256" key="5">
    <source>
        <dbReference type="ARBA" id="ARBA00023004"/>
    </source>
</evidence>
<keyword evidence="1 6" id="KW-0813">Transport</keyword>
<keyword evidence="4" id="KW-0479">Metal-binding</keyword>
<evidence type="ECO:0000256" key="2">
    <source>
        <dbReference type="ARBA" id="ARBA00022617"/>
    </source>
</evidence>
<evidence type="ECO:0000256" key="4">
    <source>
        <dbReference type="ARBA" id="ARBA00022723"/>
    </source>
</evidence>
<keyword evidence="3 6" id="KW-0561">Oxygen transport</keyword>
<dbReference type="AlphaFoldDB" id="A0A8J2J2R7"/>
<dbReference type="InterPro" id="IPR000971">
    <property type="entry name" value="Globin"/>
</dbReference>
<dbReference type="PROSITE" id="PS01033">
    <property type="entry name" value="GLOBIN"/>
    <property type="match status" value="1"/>
</dbReference>
<organism evidence="8 9">
    <name type="scientific">Allacma fusca</name>
    <dbReference type="NCBI Taxonomy" id="39272"/>
    <lineage>
        <taxon>Eukaryota</taxon>
        <taxon>Metazoa</taxon>
        <taxon>Ecdysozoa</taxon>
        <taxon>Arthropoda</taxon>
        <taxon>Hexapoda</taxon>
        <taxon>Collembola</taxon>
        <taxon>Symphypleona</taxon>
        <taxon>Sminthuridae</taxon>
        <taxon>Allacma</taxon>
    </lineage>
</organism>
<keyword evidence="5" id="KW-0408">Iron</keyword>
<comment type="similarity">
    <text evidence="6">Belongs to the globin family.</text>
</comment>
<proteinExistence type="inferred from homology"/>
<protein>
    <recommendedName>
        <fullName evidence="7">Globin domain-containing protein</fullName>
    </recommendedName>
</protein>
<gene>
    <name evidence="8" type="ORF">AFUS01_LOCUS905</name>
</gene>
<comment type="caution">
    <text evidence="8">The sequence shown here is derived from an EMBL/GenBank/DDBJ whole genome shotgun (WGS) entry which is preliminary data.</text>
</comment>
<feature type="domain" description="Globin" evidence="7">
    <location>
        <begin position="103"/>
        <end position="211"/>
    </location>
</feature>